<sequence>MDKGEKAKQLFKQGYNCAQAVVCAFADECGLDEDTAYRIASSFGGGVARMREVCGAVIGMSMVAGMLYGYRLGDEPAKKGEHYKRIQALAGKYREKNGSIVCRELLSGVPHTDGGAPEERTAEYYKKRPCPDLVACAAKIMEEYI</sequence>
<name>A0A9D1T097_9FIRM</name>
<reference evidence="1" key="2">
    <citation type="journal article" date="2021" name="PeerJ">
        <title>Extensive microbial diversity within the chicken gut microbiome revealed by metagenomics and culture.</title>
        <authorList>
            <person name="Gilroy R."/>
            <person name="Ravi A."/>
            <person name="Getino M."/>
            <person name="Pursley I."/>
            <person name="Horton D.L."/>
            <person name="Alikhan N.F."/>
            <person name="Baker D."/>
            <person name="Gharbi K."/>
            <person name="Hall N."/>
            <person name="Watson M."/>
            <person name="Adriaenssens E.M."/>
            <person name="Foster-Nyarko E."/>
            <person name="Jarju S."/>
            <person name="Secka A."/>
            <person name="Antonio M."/>
            <person name="Oren A."/>
            <person name="Chaudhuri R.R."/>
            <person name="La Ragione R."/>
            <person name="Hildebrand F."/>
            <person name="Pallen M.J."/>
        </authorList>
    </citation>
    <scope>NUCLEOTIDE SEQUENCE</scope>
    <source>
        <strain evidence="1">4920</strain>
    </source>
</reference>
<gene>
    <name evidence="1" type="ORF">IAC74_02835</name>
</gene>
<protein>
    <submittedName>
        <fullName evidence="1">C_GCAxxG_C_C family protein</fullName>
    </submittedName>
</protein>
<dbReference type="NCBIfam" id="TIGR01909">
    <property type="entry name" value="C_GCAxxG_C_C"/>
    <property type="match status" value="1"/>
</dbReference>
<accession>A0A9D1T097</accession>
<dbReference type="AlphaFoldDB" id="A0A9D1T097"/>
<comment type="caution">
    <text evidence="1">The sequence shown here is derived from an EMBL/GenBank/DDBJ whole genome shotgun (WGS) entry which is preliminary data.</text>
</comment>
<dbReference type="Pfam" id="PF09719">
    <property type="entry name" value="C_GCAxxG_C_C"/>
    <property type="match status" value="1"/>
</dbReference>
<organism evidence="1 2">
    <name type="scientific">Candidatus Aphodoplasma excrementigallinarum</name>
    <dbReference type="NCBI Taxonomy" id="2840673"/>
    <lineage>
        <taxon>Bacteria</taxon>
        <taxon>Bacillati</taxon>
        <taxon>Bacillota</taxon>
        <taxon>Clostridia</taxon>
        <taxon>Eubacteriales</taxon>
        <taxon>Candidatus Aphodoplasma</taxon>
    </lineage>
</organism>
<proteinExistence type="predicted"/>
<reference evidence="1" key="1">
    <citation type="submission" date="2020-10" db="EMBL/GenBank/DDBJ databases">
        <authorList>
            <person name="Gilroy R."/>
        </authorList>
    </citation>
    <scope>NUCLEOTIDE SEQUENCE</scope>
    <source>
        <strain evidence="1">4920</strain>
    </source>
</reference>
<feature type="non-terminal residue" evidence="1">
    <location>
        <position position="145"/>
    </location>
</feature>
<dbReference type="EMBL" id="DVOF01000084">
    <property type="protein sequence ID" value="HIV02486.1"/>
    <property type="molecule type" value="Genomic_DNA"/>
</dbReference>
<dbReference type="Proteomes" id="UP000886743">
    <property type="component" value="Unassembled WGS sequence"/>
</dbReference>
<evidence type="ECO:0000313" key="2">
    <source>
        <dbReference type="Proteomes" id="UP000886743"/>
    </source>
</evidence>
<dbReference type="InterPro" id="IPR010181">
    <property type="entry name" value="CGCAxxGCC_motif"/>
</dbReference>
<evidence type="ECO:0000313" key="1">
    <source>
        <dbReference type="EMBL" id="HIV02486.1"/>
    </source>
</evidence>